<dbReference type="Proteomes" id="UP000198693">
    <property type="component" value="Unassembled WGS sequence"/>
</dbReference>
<dbReference type="InterPro" id="IPR006342">
    <property type="entry name" value="FkbM_mtfrase"/>
</dbReference>
<protein>
    <submittedName>
        <fullName evidence="2">Methyltransferase, FkbM family</fullName>
    </submittedName>
</protein>
<keyword evidence="3" id="KW-1185">Reference proteome</keyword>
<gene>
    <name evidence="2" type="ORF">SAMN04487955_102129</name>
</gene>
<evidence type="ECO:0000259" key="1">
    <source>
        <dbReference type="Pfam" id="PF05050"/>
    </source>
</evidence>
<dbReference type="Pfam" id="PF05050">
    <property type="entry name" value="Methyltransf_21"/>
    <property type="match status" value="1"/>
</dbReference>
<dbReference type="OrthoDB" id="4104638at2"/>
<dbReference type="PANTHER" id="PTHR34203:SF15">
    <property type="entry name" value="SLL1173 PROTEIN"/>
    <property type="match status" value="1"/>
</dbReference>
<dbReference type="NCBIfam" id="TIGR01444">
    <property type="entry name" value="fkbM_fam"/>
    <property type="match status" value="1"/>
</dbReference>
<proteinExistence type="predicted"/>
<dbReference type="EMBL" id="FPBP01000002">
    <property type="protein sequence ID" value="SFU41633.1"/>
    <property type="molecule type" value="Genomic_DNA"/>
</dbReference>
<dbReference type="AlphaFoldDB" id="A0A1I7FZN3"/>
<name>A0A1I7FZN3_9GAMM</name>
<dbReference type="InterPro" id="IPR029063">
    <property type="entry name" value="SAM-dependent_MTases_sf"/>
</dbReference>
<accession>A0A1I7FZN3</accession>
<dbReference type="GO" id="GO:0008168">
    <property type="term" value="F:methyltransferase activity"/>
    <property type="evidence" value="ECO:0007669"/>
    <property type="project" value="UniProtKB-KW"/>
</dbReference>
<dbReference type="GO" id="GO:0032259">
    <property type="term" value="P:methylation"/>
    <property type="evidence" value="ECO:0007669"/>
    <property type="project" value="UniProtKB-KW"/>
</dbReference>
<keyword evidence="2" id="KW-0808">Transferase</keyword>
<dbReference type="STRING" id="463301.SAMN04487955_102129"/>
<dbReference type="InterPro" id="IPR052514">
    <property type="entry name" value="SAM-dependent_MTase"/>
</dbReference>
<dbReference type="PANTHER" id="PTHR34203">
    <property type="entry name" value="METHYLTRANSFERASE, FKBM FAMILY PROTEIN"/>
    <property type="match status" value="1"/>
</dbReference>
<organism evidence="2 3">
    <name type="scientific">Halomonas korlensis</name>
    <dbReference type="NCBI Taxonomy" id="463301"/>
    <lineage>
        <taxon>Bacteria</taxon>
        <taxon>Pseudomonadati</taxon>
        <taxon>Pseudomonadota</taxon>
        <taxon>Gammaproteobacteria</taxon>
        <taxon>Oceanospirillales</taxon>
        <taxon>Halomonadaceae</taxon>
        <taxon>Halomonas</taxon>
    </lineage>
</organism>
<evidence type="ECO:0000313" key="3">
    <source>
        <dbReference type="Proteomes" id="UP000198693"/>
    </source>
</evidence>
<dbReference type="Gene3D" id="3.40.50.150">
    <property type="entry name" value="Vaccinia Virus protein VP39"/>
    <property type="match status" value="1"/>
</dbReference>
<feature type="domain" description="Methyltransferase FkbM" evidence="1">
    <location>
        <begin position="50"/>
        <end position="189"/>
    </location>
</feature>
<reference evidence="3" key="1">
    <citation type="submission" date="2016-10" db="EMBL/GenBank/DDBJ databases">
        <authorList>
            <person name="Varghese N."/>
            <person name="Submissions S."/>
        </authorList>
    </citation>
    <scope>NUCLEOTIDE SEQUENCE [LARGE SCALE GENOMIC DNA]</scope>
    <source>
        <strain evidence="3">CGMCC 1.6981</strain>
    </source>
</reference>
<keyword evidence="2" id="KW-0489">Methyltransferase</keyword>
<evidence type="ECO:0000313" key="2">
    <source>
        <dbReference type="EMBL" id="SFU41633.1"/>
    </source>
</evidence>
<dbReference type="RefSeq" id="WP_089792929.1">
    <property type="nucleotide sequence ID" value="NZ_FPBP01000002.1"/>
</dbReference>
<sequence length="269" mass="29601">MTRLFPSLHHRLSRGLGVARSLAIYWRPGRQRGLKRLYAEFTGPGDLAFDVGAHLGDRTAAFAALGARVVALEPQPHLYRWLTRLLGRHPQVALLPCAAGAQVGEATLAMSRATPTVSTLAVRWRESIGQHNQGFRTVRWEDEIRVPVTSLDALIAEHGLPRFCKIDVEGFEDEVLAGLSQPVEAVSVEFVAGSLEVAKRCIVRLSALGDYRFNAIAGEQRRFLWSDWKSAESASRWLSEGASDLASGDLYARLASTSPPTPYSQEPTR</sequence>
<dbReference type="SUPFAM" id="SSF53335">
    <property type="entry name" value="S-adenosyl-L-methionine-dependent methyltransferases"/>
    <property type="match status" value="1"/>
</dbReference>